<gene>
    <name evidence="4" type="ORF">A2925_04000</name>
</gene>
<keyword evidence="2" id="KW-0472">Membrane</keyword>
<organism evidence="4 5">
    <name type="scientific">Candidatus Yanofskybacteria bacterium RIFCSPLOWO2_01_FULL_44_22</name>
    <dbReference type="NCBI Taxonomy" id="1802697"/>
    <lineage>
        <taxon>Bacteria</taxon>
        <taxon>Candidatus Yanofskyibacteriota</taxon>
    </lineage>
</organism>
<feature type="region of interest" description="Disordered" evidence="1">
    <location>
        <begin position="258"/>
        <end position="277"/>
    </location>
</feature>
<dbReference type="InterPro" id="IPR058441">
    <property type="entry name" value="DUF8128"/>
</dbReference>
<evidence type="ECO:0000256" key="2">
    <source>
        <dbReference type="SAM" id="Phobius"/>
    </source>
</evidence>
<evidence type="ECO:0000313" key="4">
    <source>
        <dbReference type="EMBL" id="OGN26720.1"/>
    </source>
</evidence>
<comment type="caution">
    <text evidence="4">The sequence shown here is derived from an EMBL/GenBank/DDBJ whole genome shotgun (WGS) entry which is preliminary data.</text>
</comment>
<sequence length="414" mass="47776">MVFSLTLDILKAAFSLLAYFWWLYLPILLLLAVIGVFEFHNQLRYFQGLKWVLLEMKFPKDLHRSPKAFEQVFAGLHAITIPIKWWEKIFVGKIPDWFSFELVGVSGESHFYVRTLEQFKNLVEAQVYAQYPEAEIVVASDYMDELPTYLPDHKYDLWGSELILEKEDAYPIRTYPEFEEKAVAKEDIRRIDPLASIVELMSMLEYGERIFVQFIVRPSGDEWVKKAEAVIDKIMGKKPKASKESLASKIVFGIDRAITGPGGGTETPKEERRADLSPGKQEALKAIEKSIAKIGYYTGIRFMYIAPRESYHRAHVAGILGTFKQFSTHNLNGFKMNKPTRTMTKGLFKKSREYRKKMFLFRNYATRKKPLKEFVLNIEELATIYHFPDVGVRAPLLPRVEAKKGEPPVGLPTI</sequence>
<dbReference type="STRING" id="1802697.A2925_04000"/>
<dbReference type="Proteomes" id="UP000178256">
    <property type="component" value="Unassembled WGS sequence"/>
</dbReference>
<accession>A0A1F8GP03</accession>
<feature type="transmembrane region" description="Helical" evidence="2">
    <location>
        <begin position="12"/>
        <end position="37"/>
    </location>
</feature>
<name>A0A1F8GP03_9BACT</name>
<reference evidence="4 5" key="1">
    <citation type="journal article" date="2016" name="Nat. Commun.">
        <title>Thousands of microbial genomes shed light on interconnected biogeochemical processes in an aquifer system.</title>
        <authorList>
            <person name="Anantharaman K."/>
            <person name="Brown C.T."/>
            <person name="Hug L.A."/>
            <person name="Sharon I."/>
            <person name="Castelle C.J."/>
            <person name="Probst A.J."/>
            <person name="Thomas B.C."/>
            <person name="Singh A."/>
            <person name="Wilkins M.J."/>
            <person name="Karaoz U."/>
            <person name="Brodie E.L."/>
            <person name="Williams K.H."/>
            <person name="Hubbard S.S."/>
            <person name="Banfield J.F."/>
        </authorList>
    </citation>
    <scope>NUCLEOTIDE SEQUENCE [LARGE SCALE GENOMIC DNA]</scope>
</reference>
<dbReference type="EMBL" id="MGKL01000003">
    <property type="protein sequence ID" value="OGN26720.1"/>
    <property type="molecule type" value="Genomic_DNA"/>
</dbReference>
<protein>
    <recommendedName>
        <fullName evidence="3">DUF8128 domain-containing protein</fullName>
    </recommendedName>
</protein>
<keyword evidence="2" id="KW-0812">Transmembrane</keyword>
<feature type="domain" description="DUF8128" evidence="3">
    <location>
        <begin position="51"/>
        <end position="390"/>
    </location>
</feature>
<proteinExistence type="predicted"/>
<evidence type="ECO:0000313" key="5">
    <source>
        <dbReference type="Proteomes" id="UP000178256"/>
    </source>
</evidence>
<dbReference type="AlphaFoldDB" id="A0A1F8GP03"/>
<keyword evidence="2" id="KW-1133">Transmembrane helix</keyword>
<evidence type="ECO:0000256" key="1">
    <source>
        <dbReference type="SAM" id="MobiDB-lite"/>
    </source>
</evidence>
<evidence type="ECO:0000259" key="3">
    <source>
        <dbReference type="Pfam" id="PF26449"/>
    </source>
</evidence>
<dbReference type="Pfam" id="PF26449">
    <property type="entry name" value="DUF8128"/>
    <property type="match status" value="1"/>
</dbReference>